<evidence type="ECO:0000256" key="1">
    <source>
        <dbReference type="SAM" id="MobiDB-lite"/>
    </source>
</evidence>
<reference evidence="2 3" key="1">
    <citation type="submission" date="2018-01" db="EMBL/GenBank/DDBJ databases">
        <title>Species boundaries and ecological features among Paraburkholderia terrae DSMZ17804T, P. hospita DSMZ17164T and P. caribensis DSMZ13236T.</title>
        <authorList>
            <person name="Pratama A.A."/>
        </authorList>
    </citation>
    <scope>NUCLEOTIDE SEQUENCE [LARGE SCALE GENOMIC DNA]</scope>
    <source>
        <strain evidence="2 3">DSM 17164</strain>
    </source>
</reference>
<feature type="region of interest" description="Disordered" evidence="1">
    <location>
        <begin position="1"/>
        <end position="23"/>
    </location>
</feature>
<dbReference type="EMBL" id="CP026105">
    <property type="protein sequence ID" value="AUT69956.1"/>
    <property type="molecule type" value="Genomic_DNA"/>
</dbReference>
<proteinExistence type="predicted"/>
<evidence type="ECO:0000313" key="2">
    <source>
        <dbReference type="EMBL" id="AUT69956.1"/>
    </source>
</evidence>
<accession>A0AAN1MK21</accession>
<sequence>MPARAQKLDGAQTFGRAKKKRAWSPLKTTRYGVSARRPLEEPTTRRDRRRSRFQQRCPFEELRRLSVDRSGSCVQRHYYPAASVLNP</sequence>
<gene>
    <name evidence="2" type="ORF">C2L64_17900</name>
</gene>
<evidence type="ECO:0000313" key="3">
    <source>
        <dbReference type="Proteomes" id="UP000236649"/>
    </source>
</evidence>
<dbReference type="Proteomes" id="UP000236649">
    <property type="component" value="Chromosome 1"/>
</dbReference>
<organism evidence="2 3">
    <name type="scientific">Paraburkholderia hospita</name>
    <dbReference type="NCBI Taxonomy" id="169430"/>
    <lineage>
        <taxon>Bacteria</taxon>
        <taxon>Pseudomonadati</taxon>
        <taxon>Pseudomonadota</taxon>
        <taxon>Betaproteobacteria</taxon>
        <taxon>Burkholderiales</taxon>
        <taxon>Burkholderiaceae</taxon>
        <taxon>Paraburkholderia</taxon>
    </lineage>
</organism>
<dbReference type="KEGG" id="phs:C2L64_17900"/>
<name>A0AAN1MK21_9BURK</name>
<feature type="region of interest" description="Disordered" evidence="1">
    <location>
        <begin position="33"/>
        <end position="52"/>
    </location>
</feature>
<dbReference type="AlphaFoldDB" id="A0AAN1MK21"/>
<protein>
    <submittedName>
        <fullName evidence="2">Uncharacterized protein</fullName>
    </submittedName>
</protein>